<accession>A0A8H5LCE2</accession>
<reference evidence="2 3" key="1">
    <citation type="submission" date="2020-05" db="EMBL/GenBank/DDBJ databases">
        <title>Identification and distribution of gene clusters putatively required for synthesis of sphingolipid metabolism inhibitors in phylogenetically diverse species of the filamentous fungus Fusarium.</title>
        <authorList>
            <person name="Kim H.-S."/>
            <person name="Busman M."/>
            <person name="Brown D.W."/>
            <person name="Divon H."/>
            <person name="Uhlig S."/>
            <person name="Proctor R.H."/>
        </authorList>
    </citation>
    <scope>NUCLEOTIDE SEQUENCE [LARGE SCALE GENOMIC DNA]</scope>
    <source>
        <strain evidence="2 3">NRRL 36939</strain>
    </source>
</reference>
<evidence type="ECO:0000313" key="3">
    <source>
        <dbReference type="Proteomes" id="UP000546213"/>
    </source>
</evidence>
<evidence type="ECO:0000313" key="2">
    <source>
        <dbReference type="EMBL" id="KAF5588116.1"/>
    </source>
</evidence>
<proteinExistence type="predicted"/>
<comment type="caution">
    <text evidence="2">The sequence shown here is derived from an EMBL/GenBank/DDBJ whole genome shotgun (WGS) entry which is preliminary data.</text>
</comment>
<dbReference type="EMBL" id="JAAOAS010000171">
    <property type="protein sequence ID" value="KAF5588116.1"/>
    <property type="molecule type" value="Genomic_DNA"/>
</dbReference>
<dbReference type="OrthoDB" id="5037593at2759"/>
<dbReference type="Proteomes" id="UP000546213">
    <property type="component" value="Unassembled WGS sequence"/>
</dbReference>
<feature type="region of interest" description="Disordered" evidence="1">
    <location>
        <begin position="1"/>
        <end position="23"/>
    </location>
</feature>
<sequence length="249" mass="28754">MPSLRTQNRGTKRPPSDGLKTQESLKQDQLAHKCLRQVEDHKQLTQDSFNYVPTRNVDTKPFDYAISDFVAPLYHHKKDQWTVLCISFQCPRKENPGKGVVKAQHYDPDPCQHKGSVESVSFDVKRKLHDAALFISEQKLPALAALLKEIGDRRKELNEHDLVIKNKKEELERCQTKRASQVRALNIIDTEFSKLDDNNPANEKAAEEELAVLPNPTRKLNFRCHSHWRICIENALRRTLDRRGRGTRS</sequence>
<gene>
    <name evidence="2" type="ORF">FPCIR_7307</name>
</gene>
<keyword evidence="3" id="KW-1185">Reference proteome</keyword>
<organism evidence="2 3">
    <name type="scientific">Fusarium pseudocircinatum</name>
    <dbReference type="NCBI Taxonomy" id="56676"/>
    <lineage>
        <taxon>Eukaryota</taxon>
        <taxon>Fungi</taxon>
        <taxon>Dikarya</taxon>
        <taxon>Ascomycota</taxon>
        <taxon>Pezizomycotina</taxon>
        <taxon>Sordariomycetes</taxon>
        <taxon>Hypocreomycetidae</taxon>
        <taxon>Hypocreales</taxon>
        <taxon>Nectriaceae</taxon>
        <taxon>Fusarium</taxon>
        <taxon>Fusarium fujikuroi species complex</taxon>
    </lineage>
</organism>
<evidence type="ECO:0000256" key="1">
    <source>
        <dbReference type="SAM" id="MobiDB-lite"/>
    </source>
</evidence>
<name>A0A8H5LCE2_9HYPO</name>
<dbReference type="AlphaFoldDB" id="A0A8H5LCE2"/>
<protein>
    <submittedName>
        <fullName evidence="2">Uncharacterized protein</fullName>
    </submittedName>
</protein>